<gene>
    <name evidence="1" type="ORF">ONZ51_g8428</name>
</gene>
<dbReference type="Gene3D" id="3.60.40.10">
    <property type="entry name" value="PPM-type phosphatase domain"/>
    <property type="match status" value="2"/>
</dbReference>
<dbReference type="Proteomes" id="UP001215151">
    <property type="component" value="Unassembled WGS sequence"/>
</dbReference>
<accession>A0AAD7TNP8</accession>
<keyword evidence="2" id="KW-1185">Reference proteome</keyword>
<reference evidence="1" key="1">
    <citation type="submission" date="2022-11" db="EMBL/GenBank/DDBJ databases">
        <title>Genome Sequence of Cubamyces cubensis.</title>
        <authorList>
            <person name="Buettner E."/>
        </authorList>
    </citation>
    <scope>NUCLEOTIDE SEQUENCE</scope>
    <source>
        <strain evidence="1">MPL-01</strain>
    </source>
</reference>
<dbReference type="AlphaFoldDB" id="A0AAD7TNP8"/>
<dbReference type="EMBL" id="JAPEVG010000255">
    <property type="protein sequence ID" value="KAJ8472556.1"/>
    <property type="molecule type" value="Genomic_DNA"/>
</dbReference>
<organism evidence="1 2">
    <name type="scientific">Trametes cubensis</name>
    <dbReference type="NCBI Taxonomy" id="1111947"/>
    <lineage>
        <taxon>Eukaryota</taxon>
        <taxon>Fungi</taxon>
        <taxon>Dikarya</taxon>
        <taxon>Basidiomycota</taxon>
        <taxon>Agaricomycotina</taxon>
        <taxon>Agaricomycetes</taxon>
        <taxon>Polyporales</taxon>
        <taxon>Polyporaceae</taxon>
        <taxon>Trametes</taxon>
    </lineage>
</organism>
<dbReference type="SUPFAM" id="SSF81606">
    <property type="entry name" value="PP2C-like"/>
    <property type="match status" value="1"/>
</dbReference>
<evidence type="ECO:0000313" key="1">
    <source>
        <dbReference type="EMBL" id="KAJ8472556.1"/>
    </source>
</evidence>
<protein>
    <recommendedName>
        <fullName evidence="3">PPM-type phosphatase domain-containing protein</fullName>
    </recommendedName>
</protein>
<name>A0AAD7TNP8_9APHY</name>
<evidence type="ECO:0000313" key="2">
    <source>
        <dbReference type="Proteomes" id="UP001215151"/>
    </source>
</evidence>
<evidence type="ECO:0008006" key="3">
    <source>
        <dbReference type="Google" id="ProtNLM"/>
    </source>
</evidence>
<sequence>MVTKEWIIQGQRWLLLSLCDGNHGHLAADYVVEELPERIRRRLETLIQESLGGFLDCVNVEEADPAVRSMLREVVLELDGALANAVRDICPNPQDLTEDEARSLANEHRNVIQRAVMEQLSLWHLLPRMTVSSISTTDDTGKRRAERLLNAHSFEDARENVRFSLYHPSAEMKNGLIRDKRLFGWLLTSHTIGNHHLKMDKAYVHHFFQYVNMSKRGLKPSNLDKVVLSPPYLTAEPSIRFVDLKPMWDKDLYVVLFSDGVDHIVNRPTVLGQRQSGARNGTADPVNVVSALLSDFADPDVECILGHQVQPRWNGPRGNVALDVLGNLLGGMDATKLNMATTRPAGGGHLDDTTIMVARFAKHRDPGFFIGVAPPTNAPAPQP</sequence>
<proteinExistence type="predicted"/>
<dbReference type="InterPro" id="IPR036457">
    <property type="entry name" value="PPM-type-like_dom_sf"/>
</dbReference>
<comment type="caution">
    <text evidence="1">The sequence shown here is derived from an EMBL/GenBank/DDBJ whole genome shotgun (WGS) entry which is preliminary data.</text>
</comment>